<organism evidence="6 7">
    <name type="scientific">Diatraea saccharalis</name>
    <name type="common">sugarcane borer</name>
    <dbReference type="NCBI Taxonomy" id="40085"/>
    <lineage>
        <taxon>Eukaryota</taxon>
        <taxon>Metazoa</taxon>
        <taxon>Ecdysozoa</taxon>
        <taxon>Arthropoda</taxon>
        <taxon>Hexapoda</taxon>
        <taxon>Insecta</taxon>
        <taxon>Pterygota</taxon>
        <taxon>Neoptera</taxon>
        <taxon>Endopterygota</taxon>
        <taxon>Lepidoptera</taxon>
        <taxon>Glossata</taxon>
        <taxon>Ditrysia</taxon>
        <taxon>Pyraloidea</taxon>
        <taxon>Crambidae</taxon>
        <taxon>Crambinae</taxon>
        <taxon>Diatraea</taxon>
    </lineage>
</organism>
<evidence type="ECO:0000313" key="7">
    <source>
        <dbReference type="Proteomes" id="UP001153714"/>
    </source>
</evidence>
<dbReference type="Pfam" id="PF12799">
    <property type="entry name" value="LRR_4"/>
    <property type="match status" value="1"/>
</dbReference>
<dbReference type="InterPro" id="IPR025875">
    <property type="entry name" value="Leu-rich_rpt_4"/>
</dbReference>
<keyword evidence="3" id="KW-0677">Repeat</keyword>
<proteinExistence type="predicted"/>
<evidence type="ECO:0000256" key="2">
    <source>
        <dbReference type="ARBA" id="ARBA00022729"/>
    </source>
</evidence>
<feature type="chain" id="PRO_5040342731" evidence="5">
    <location>
        <begin position="23"/>
        <end position="475"/>
    </location>
</feature>
<dbReference type="PANTHER" id="PTHR24369">
    <property type="entry name" value="ANTIGEN BSP, PUTATIVE-RELATED"/>
    <property type="match status" value="1"/>
</dbReference>
<evidence type="ECO:0000256" key="1">
    <source>
        <dbReference type="ARBA" id="ARBA00022614"/>
    </source>
</evidence>
<dbReference type="InterPro" id="IPR001611">
    <property type="entry name" value="Leu-rich_rpt"/>
</dbReference>
<dbReference type="EMBL" id="OU893346">
    <property type="protein sequence ID" value="CAH0750958.1"/>
    <property type="molecule type" value="Genomic_DNA"/>
</dbReference>
<keyword evidence="7" id="KW-1185">Reference proteome</keyword>
<dbReference type="AlphaFoldDB" id="A0A9P0FZ62"/>
<reference evidence="6" key="1">
    <citation type="submission" date="2021-12" db="EMBL/GenBank/DDBJ databases">
        <authorList>
            <person name="King R."/>
        </authorList>
    </citation>
    <scope>NUCLEOTIDE SEQUENCE</scope>
</reference>
<evidence type="ECO:0000313" key="6">
    <source>
        <dbReference type="EMBL" id="CAH0750958.1"/>
    </source>
</evidence>
<keyword evidence="4" id="KW-0472">Membrane</keyword>
<dbReference type="OrthoDB" id="635273at2759"/>
<feature type="transmembrane region" description="Helical" evidence="4">
    <location>
        <begin position="427"/>
        <end position="448"/>
    </location>
</feature>
<feature type="signal peptide" evidence="5">
    <location>
        <begin position="1"/>
        <end position="22"/>
    </location>
</feature>
<evidence type="ECO:0000256" key="4">
    <source>
        <dbReference type="SAM" id="Phobius"/>
    </source>
</evidence>
<protein>
    <submittedName>
        <fullName evidence="6">Uncharacterized protein</fullName>
    </submittedName>
</protein>
<dbReference type="InterPro" id="IPR050541">
    <property type="entry name" value="LRR_TM_domain-containing"/>
</dbReference>
<keyword evidence="4" id="KW-1133">Transmembrane helix</keyword>
<dbReference type="GO" id="GO:0005886">
    <property type="term" value="C:plasma membrane"/>
    <property type="evidence" value="ECO:0007669"/>
    <property type="project" value="TreeGrafter"/>
</dbReference>
<dbReference type="Gene3D" id="3.80.10.10">
    <property type="entry name" value="Ribonuclease Inhibitor"/>
    <property type="match status" value="2"/>
</dbReference>
<dbReference type="InterPro" id="IPR003591">
    <property type="entry name" value="Leu-rich_rpt_typical-subtyp"/>
</dbReference>
<dbReference type="InterPro" id="IPR032675">
    <property type="entry name" value="LRR_dom_sf"/>
</dbReference>
<gene>
    <name evidence="6" type="ORF">DIATSA_LOCUS4233</name>
</gene>
<dbReference type="PANTHER" id="PTHR24369:SF210">
    <property type="entry name" value="CHAOPTIN-RELATED"/>
    <property type="match status" value="1"/>
</dbReference>
<name>A0A9P0FZ62_9NEOP</name>
<accession>A0A9P0FZ62</accession>
<keyword evidence="2 5" id="KW-0732">Signal</keyword>
<keyword evidence="1" id="KW-0433">Leucine-rich repeat</keyword>
<evidence type="ECO:0000256" key="5">
    <source>
        <dbReference type="SAM" id="SignalP"/>
    </source>
</evidence>
<dbReference type="SMART" id="SM00369">
    <property type="entry name" value="LRR_TYP"/>
    <property type="match status" value="7"/>
</dbReference>
<dbReference type="PROSITE" id="PS51450">
    <property type="entry name" value="LRR"/>
    <property type="match status" value="3"/>
</dbReference>
<reference evidence="6" key="2">
    <citation type="submission" date="2022-10" db="EMBL/GenBank/DDBJ databases">
        <authorList>
            <consortium name="ENA_rothamsted_submissions"/>
            <consortium name="culmorum"/>
            <person name="King R."/>
        </authorList>
    </citation>
    <scope>NUCLEOTIDE SEQUENCE</scope>
</reference>
<dbReference type="Pfam" id="PF13855">
    <property type="entry name" value="LRR_8"/>
    <property type="match status" value="2"/>
</dbReference>
<keyword evidence="4" id="KW-0812">Transmembrane</keyword>
<dbReference type="Proteomes" id="UP001153714">
    <property type="component" value="Chromosome 15"/>
</dbReference>
<sequence length="475" mass="53895">MYYSLASAVLLFVCILVSSCYAQDVDNTKTCDITKRDDINLTVNCSRRNFDSIPKWPLEINQIDKDGHVLITFFNNSITNVTEVPAIPGSRIAISFKHNRIIEIENDAFKNLERLVYLDLSKNKISGDVLRTEILRGSYNNNIYNNIALETLNLAHNEIHSLDRYLFQHTPNLTRLYLNNNPIEILDHVTVLAISSATNLEVLDLSQTEIDNIPVETFKSLKKLQQLDLSGNKFTMVPESLSLIGISLKFLSFNNNPIAELNDDSFIGLTNLIELEVAENSYLDEVKRSTFSPLKNLRVLHLCHNRNLRYISHNAFRGLKDKWTLKEVYLDDNDLSEISPDLMPWDKLDTLGMTGNSWLCNCDLADVVTRQGAGHKFKTGEIPFCAAPLRLSGEYITNITLSFCPTFDKTFSNKKRFSITSLKPKQVLWSIFGVAIVVCIGIAIGWMVKGIKSIYKKKIRNQPVPYINLNSNSYA</sequence>
<evidence type="ECO:0000256" key="3">
    <source>
        <dbReference type="ARBA" id="ARBA00022737"/>
    </source>
</evidence>
<dbReference type="SUPFAM" id="SSF52058">
    <property type="entry name" value="L domain-like"/>
    <property type="match status" value="1"/>
</dbReference>